<dbReference type="Gene3D" id="2.40.128.20">
    <property type="match status" value="1"/>
</dbReference>
<dbReference type="InterPro" id="IPR018536">
    <property type="entry name" value="CpcS/CpeS"/>
</dbReference>
<keyword evidence="1" id="KW-0456">Lyase</keyword>
<dbReference type="GeneID" id="29998539"/>
<dbReference type="RefSeq" id="YP_009313281.1">
    <property type="nucleotide sequence ID" value="NC_031656.1"/>
</dbReference>
<name>A0A1G4NSF3_9FLOR</name>
<protein>
    <submittedName>
        <fullName evidence="2">Uncharacterized protein</fullName>
    </submittedName>
</protein>
<sequence>MTDLNFFQSNIGKWKTLRTLYQSDGPTFYLDKSDIDIQFDNNTDYLIKNNSIYQKSQINLSKLQSKNLINISKRANPSKQIKYQMLYKFNNDRHISLEYNYGNLTILEKIWLVNSNLRLSISMIQKHNQCIFISFSSDIKIT</sequence>
<proteinExistence type="predicted"/>
<dbReference type="Pfam" id="PF09367">
    <property type="entry name" value="CpeS"/>
    <property type="match status" value="1"/>
</dbReference>
<evidence type="ECO:0000313" key="2">
    <source>
        <dbReference type="EMBL" id="SCW21535.1"/>
    </source>
</evidence>
<dbReference type="InterPro" id="IPR012674">
    <property type="entry name" value="Calycin"/>
</dbReference>
<dbReference type="AlphaFoldDB" id="A0A1G4NSF3"/>
<gene>
    <name evidence="2" type="primary">ycf58</name>
    <name evidence="2" type="ORF">HV04060_105</name>
</gene>
<organism evidence="2">
    <name type="scientific">Dichotomaria marginata</name>
    <dbReference type="NCBI Taxonomy" id="268567"/>
    <lineage>
        <taxon>Eukaryota</taxon>
        <taxon>Rhodophyta</taxon>
        <taxon>Florideophyceae</taxon>
        <taxon>Nemaliophycidae</taxon>
        <taxon>Nemaliales</taxon>
        <taxon>Galaxauraceae</taxon>
        <taxon>Dichotomaria</taxon>
    </lineage>
</organism>
<evidence type="ECO:0000256" key="1">
    <source>
        <dbReference type="ARBA" id="ARBA00023239"/>
    </source>
</evidence>
<reference evidence="2" key="1">
    <citation type="submission" date="2016-10" db="EMBL/GenBank/DDBJ databases">
        <title>Chloroplast genomes as a tool to resolve red algal phylogenies: a case study in the Nemaliales.</title>
        <authorList>
            <person name="Costa J.F."/>
            <person name="Lin S.M."/>
            <person name="Macaya E.C."/>
            <person name="Fernandez-Garcia C."/>
            <person name="Verbruggen H."/>
        </authorList>
    </citation>
    <scope>NUCLEOTIDE SEQUENCE</scope>
    <source>
        <strain evidence="2">HV04060</strain>
    </source>
</reference>
<keyword evidence="2" id="KW-0150">Chloroplast</keyword>
<geneLocation type="chloroplast" evidence="2"/>
<accession>A0A1G4NSF3</accession>
<keyword evidence="2" id="KW-0934">Plastid</keyword>
<dbReference type="GO" id="GO:0016829">
    <property type="term" value="F:lyase activity"/>
    <property type="evidence" value="ECO:0007669"/>
    <property type="project" value="UniProtKB-KW"/>
</dbReference>
<reference evidence="2" key="2">
    <citation type="submission" date="2016-10" db="EMBL/GenBank/DDBJ databases">
        <authorList>
            <person name="de Groot N.N."/>
        </authorList>
    </citation>
    <scope>NUCLEOTIDE SEQUENCE</scope>
    <source>
        <strain evidence="2">HV04060</strain>
    </source>
</reference>
<dbReference type="EMBL" id="LT622864">
    <property type="protein sequence ID" value="SCW21535.1"/>
    <property type="molecule type" value="Genomic_DNA"/>
</dbReference>